<keyword evidence="4" id="KW-0862">Zinc</keyword>
<reference evidence="7 8" key="1">
    <citation type="journal article" date="2015" name="Genome Announc.">
        <title>Complete Genome Sequence of Pseudoxanthomonas suwonensis Strain J1, a Cellulose-Degrading Bacterium Isolated from Leaf- and Wood-Enriched Soil.</title>
        <authorList>
            <person name="Hou L."/>
            <person name="Jiang J."/>
            <person name="Xu Z."/>
            <person name="Zhou Y."/>
            <person name="Leung F.C."/>
        </authorList>
    </citation>
    <scope>NUCLEOTIDE SEQUENCE [LARGE SCALE GENOMIC DNA]</scope>
    <source>
        <strain evidence="7 8">J1</strain>
    </source>
</reference>
<protein>
    <recommendedName>
        <fullName evidence="6">JAB domain-containing protein</fullName>
    </recommendedName>
</protein>
<gene>
    <name evidence="7" type="ORF">WQ53_10695</name>
</gene>
<keyword evidence="1" id="KW-0645">Protease</keyword>
<evidence type="ECO:0000256" key="4">
    <source>
        <dbReference type="ARBA" id="ARBA00022833"/>
    </source>
</evidence>
<keyword evidence="8" id="KW-1185">Reference proteome</keyword>
<dbReference type="Proteomes" id="UP000033067">
    <property type="component" value="Chromosome"/>
</dbReference>
<evidence type="ECO:0000313" key="7">
    <source>
        <dbReference type="EMBL" id="AKC87143.1"/>
    </source>
</evidence>
<feature type="domain" description="JAB" evidence="6">
    <location>
        <begin position="13"/>
        <end position="132"/>
    </location>
</feature>
<evidence type="ECO:0000256" key="3">
    <source>
        <dbReference type="ARBA" id="ARBA00022801"/>
    </source>
</evidence>
<dbReference type="AlphaFoldDB" id="A0A0E3Z306"/>
<dbReference type="KEGG" id="psuw:WQ53_10695"/>
<name>A0A0E3Z306_9GAMM</name>
<sequence length="162" mass="18453">MPAPSELRMPRRLWDGLIAQLHARTGGETHESGAFLLGQMTEHGRRVTDVLYFDDLHPEVHARGVVDLPAAAFRRLWAIVRERGVQVVGDVHVHPYSARQSRIDRQNPLIAARGHVAIILPNFARPRIRRWSVGVYVYEGDHQWQAVGGCGRRFLVMEDDHE</sequence>
<keyword evidence="5" id="KW-0482">Metalloprotease</keyword>
<keyword evidence="2" id="KW-0479">Metal-binding</keyword>
<evidence type="ECO:0000313" key="8">
    <source>
        <dbReference type="Proteomes" id="UP000033067"/>
    </source>
</evidence>
<dbReference type="EMBL" id="CP011144">
    <property type="protein sequence ID" value="AKC87143.1"/>
    <property type="molecule type" value="Genomic_DNA"/>
</dbReference>
<dbReference type="GO" id="GO:0046872">
    <property type="term" value="F:metal ion binding"/>
    <property type="evidence" value="ECO:0007669"/>
    <property type="project" value="UniProtKB-KW"/>
</dbReference>
<organism evidence="7 8">
    <name type="scientific">Pseudoxanthomonas suwonensis</name>
    <dbReference type="NCBI Taxonomy" id="314722"/>
    <lineage>
        <taxon>Bacteria</taxon>
        <taxon>Pseudomonadati</taxon>
        <taxon>Pseudomonadota</taxon>
        <taxon>Gammaproteobacteria</taxon>
        <taxon>Lysobacterales</taxon>
        <taxon>Lysobacteraceae</taxon>
        <taxon>Pseudoxanthomonas</taxon>
    </lineage>
</organism>
<evidence type="ECO:0000259" key="6">
    <source>
        <dbReference type="Pfam" id="PF14464"/>
    </source>
</evidence>
<dbReference type="InterPro" id="IPR028090">
    <property type="entry name" value="JAB_dom_prok"/>
</dbReference>
<dbReference type="Gene3D" id="3.40.140.10">
    <property type="entry name" value="Cytidine Deaminase, domain 2"/>
    <property type="match status" value="1"/>
</dbReference>
<evidence type="ECO:0000256" key="5">
    <source>
        <dbReference type="ARBA" id="ARBA00023049"/>
    </source>
</evidence>
<keyword evidence="3" id="KW-0378">Hydrolase</keyword>
<dbReference type="SUPFAM" id="SSF102712">
    <property type="entry name" value="JAB1/MPN domain"/>
    <property type="match status" value="1"/>
</dbReference>
<dbReference type="Pfam" id="PF14464">
    <property type="entry name" value="Prok-JAB"/>
    <property type="match status" value="1"/>
</dbReference>
<dbReference type="PATRIC" id="fig|314722.6.peg.2306"/>
<evidence type="ECO:0000256" key="1">
    <source>
        <dbReference type="ARBA" id="ARBA00022670"/>
    </source>
</evidence>
<dbReference type="GO" id="GO:0008237">
    <property type="term" value="F:metallopeptidase activity"/>
    <property type="evidence" value="ECO:0007669"/>
    <property type="project" value="UniProtKB-KW"/>
</dbReference>
<accession>A0A0E3Z306</accession>
<proteinExistence type="predicted"/>
<evidence type="ECO:0000256" key="2">
    <source>
        <dbReference type="ARBA" id="ARBA00022723"/>
    </source>
</evidence>
<dbReference type="GO" id="GO:0006508">
    <property type="term" value="P:proteolysis"/>
    <property type="evidence" value="ECO:0007669"/>
    <property type="project" value="UniProtKB-KW"/>
</dbReference>